<dbReference type="GO" id="GO:0005886">
    <property type="term" value="C:plasma membrane"/>
    <property type="evidence" value="ECO:0007669"/>
    <property type="project" value="UniProtKB-SubCell"/>
</dbReference>
<dbReference type="Pfam" id="PF07690">
    <property type="entry name" value="MFS_1"/>
    <property type="match status" value="1"/>
</dbReference>
<dbReference type="InterPro" id="IPR036259">
    <property type="entry name" value="MFS_trans_sf"/>
</dbReference>
<feature type="transmembrane region" description="Helical" evidence="7">
    <location>
        <begin position="19"/>
        <end position="41"/>
    </location>
</feature>
<comment type="subcellular location">
    <subcellularLocation>
        <location evidence="1">Cell membrane</location>
        <topology evidence="1">Multi-pass membrane protein</topology>
    </subcellularLocation>
</comment>
<organism evidence="9 10">
    <name type="scientific">Caballeronia arvi</name>
    <dbReference type="NCBI Taxonomy" id="1777135"/>
    <lineage>
        <taxon>Bacteria</taxon>
        <taxon>Pseudomonadati</taxon>
        <taxon>Pseudomonadota</taxon>
        <taxon>Betaproteobacteria</taxon>
        <taxon>Burkholderiales</taxon>
        <taxon>Burkholderiaceae</taxon>
        <taxon>Caballeronia</taxon>
    </lineage>
</organism>
<feature type="transmembrane region" description="Helical" evidence="7">
    <location>
        <begin position="233"/>
        <end position="252"/>
    </location>
</feature>
<evidence type="ECO:0000256" key="7">
    <source>
        <dbReference type="SAM" id="Phobius"/>
    </source>
</evidence>
<feature type="domain" description="Major facilitator superfamily (MFS) profile" evidence="8">
    <location>
        <begin position="19"/>
        <end position="478"/>
    </location>
</feature>
<keyword evidence="4 7" id="KW-0812">Transmembrane</keyword>
<dbReference type="SUPFAM" id="SSF103473">
    <property type="entry name" value="MFS general substrate transporter"/>
    <property type="match status" value="1"/>
</dbReference>
<reference evidence="9" key="1">
    <citation type="submission" date="2016-01" db="EMBL/GenBank/DDBJ databases">
        <authorList>
            <person name="Peeters C."/>
        </authorList>
    </citation>
    <scope>NUCLEOTIDE SEQUENCE [LARGE SCALE GENOMIC DNA]</scope>
    <source>
        <strain evidence="9">LMG 29317</strain>
    </source>
</reference>
<evidence type="ECO:0000256" key="4">
    <source>
        <dbReference type="ARBA" id="ARBA00022692"/>
    </source>
</evidence>
<dbReference type="PROSITE" id="PS50850">
    <property type="entry name" value="MFS"/>
    <property type="match status" value="1"/>
</dbReference>
<feature type="transmembrane region" description="Helical" evidence="7">
    <location>
        <begin position="402"/>
        <end position="425"/>
    </location>
</feature>
<feature type="transmembrane region" description="Helical" evidence="7">
    <location>
        <begin position="170"/>
        <end position="188"/>
    </location>
</feature>
<feature type="transmembrane region" description="Helical" evidence="7">
    <location>
        <begin position="142"/>
        <end position="164"/>
    </location>
</feature>
<evidence type="ECO:0000256" key="6">
    <source>
        <dbReference type="ARBA" id="ARBA00023136"/>
    </source>
</evidence>
<feature type="transmembrane region" description="Helical" evidence="7">
    <location>
        <begin position="111"/>
        <end position="130"/>
    </location>
</feature>
<dbReference type="OrthoDB" id="9807274at2"/>
<feature type="transmembrane region" description="Helical" evidence="7">
    <location>
        <begin position="53"/>
        <end position="72"/>
    </location>
</feature>
<dbReference type="FunFam" id="1.20.1720.10:FF:000004">
    <property type="entry name" value="EmrB/QacA family drug resistance transporter"/>
    <property type="match status" value="1"/>
</dbReference>
<dbReference type="Gene3D" id="1.20.1720.10">
    <property type="entry name" value="Multidrug resistance protein D"/>
    <property type="match status" value="1"/>
</dbReference>
<dbReference type="AlphaFoldDB" id="A0A158KX12"/>
<feature type="transmembrane region" description="Helical" evidence="7">
    <location>
        <begin position="84"/>
        <end position="105"/>
    </location>
</feature>
<dbReference type="InterPro" id="IPR011701">
    <property type="entry name" value="MFS"/>
</dbReference>
<gene>
    <name evidence="9" type="ORF">AWB74_07112</name>
</gene>
<feature type="transmembrane region" description="Helical" evidence="7">
    <location>
        <begin position="460"/>
        <end position="479"/>
    </location>
</feature>
<feature type="transmembrane region" description="Helical" evidence="7">
    <location>
        <begin position="341"/>
        <end position="363"/>
    </location>
</feature>
<evidence type="ECO:0000256" key="5">
    <source>
        <dbReference type="ARBA" id="ARBA00022989"/>
    </source>
</evidence>
<dbReference type="EMBL" id="FCOM02000056">
    <property type="protein sequence ID" value="SAL84941.1"/>
    <property type="molecule type" value="Genomic_DNA"/>
</dbReference>
<keyword evidence="10" id="KW-1185">Reference proteome</keyword>
<comment type="caution">
    <text evidence="9">The sequence shown here is derived from an EMBL/GenBank/DDBJ whole genome shotgun (WGS) entry which is preliminary data.</text>
</comment>
<evidence type="ECO:0000256" key="3">
    <source>
        <dbReference type="ARBA" id="ARBA00022475"/>
    </source>
</evidence>
<dbReference type="PANTHER" id="PTHR23501:SF197">
    <property type="entry name" value="COMD"/>
    <property type="match status" value="1"/>
</dbReference>
<evidence type="ECO:0000259" key="8">
    <source>
        <dbReference type="PROSITE" id="PS50850"/>
    </source>
</evidence>
<keyword evidence="6 7" id="KW-0472">Membrane</keyword>
<proteinExistence type="predicted"/>
<dbReference type="GO" id="GO:0022857">
    <property type="term" value="F:transmembrane transporter activity"/>
    <property type="evidence" value="ECO:0007669"/>
    <property type="project" value="InterPro"/>
</dbReference>
<keyword evidence="5 7" id="KW-1133">Transmembrane helix</keyword>
<dbReference type="Gene3D" id="1.20.1250.20">
    <property type="entry name" value="MFS general substrate transporter like domains"/>
    <property type="match status" value="1"/>
</dbReference>
<evidence type="ECO:0000256" key="2">
    <source>
        <dbReference type="ARBA" id="ARBA00022448"/>
    </source>
</evidence>
<dbReference type="InterPro" id="IPR020846">
    <property type="entry name" value="MFS_dom"/>
</dbReference>
<dbReference type="Proteomes" id="UP000055019">
    <property type="component" value="Unassembled WGS sequence"/>
</dbReference>
<feature type="transmembrane region" description="Helical" evidence="7">
    <location>
        <begin position="273"/>
        <end position="299"/>
    </location>
</feature>
<dbReference type="PANTHER" id="PTHR23501">
    <property type="entry name" value="MAJOR FACILITATOR SUPERFAMILY"/>
    <property type="match status" value="1"/>
</dbReference>
<dbReference type="PRINTS" id="PR01036">
    <property type="entry name" value="TCRTETB"/>
</dbReference>
<accession>A0A158KX12</accession>
<keyword evidence="2" id="KW-0813">Transport</keyword>
<sequence>MSNTAPDDQEARHRAVLKVLSGIVICIFLAALDQTVVIPAIPTIASSLSDHKNLSWILTAYLLASTIAAPIYGRLSDHYGRRKLLEISLAVFIVASIVCGCAGSITQLVVFRALQGLGGGGLMSLAQAAIADAVSPRERGRYQGYLAGVWAIASIAGPLVGGYLADHASWRWLFWINLPIGAGALYLCRRGLPAKTDDRAAKLQFDAYGSAFMTVTVSSLLLLLTLGGNSFPWISSQTGVLAACVVIFGGLLKHQQVRYANGLFPPRLFADRALVVANVGGMLTAAGMFASLFVMPIFYQSVFRADATSSGFLMVPFLMANVLGNYITGHMARSYGKMKPVLLGGAAIAACSFFLLACFVGHISFSTSIVFTVCAGAGLGCANVSTLMIVQNSAQQRDIGAATGMYLLLRSIGSMLGGAIVGAFLEFQMRNGAPLPSARAGLEAHGTFAISGLPAGTFNATFAGITVLMLLALVTCARAPDTTLRSGRH</sequence>
<feature type="transmembrane region" description="Helical" evidence="7">
    <location>
        <begin position="369"/>
        <end position="390"/>
    </location>
</feature>
<feature type="transmembrane region" description="Helical" evidence="7">
    <location>
        <begin position="311"/>
        <end position="329"/>
    </location>
</feature>
<keyword evidence="3" id="KW-1003">Cell membrane</keyword>
<feature type="transmembrane region" description="Helical" evidence="7">
    <location>
        <begin position="208"/>
        <end position="227"/>
    </location>
</feature>
<dbReference type="CDD" id="cd17502">
    <property type="entry name" value="MFS_Azr1_MDR_like"/>
    <property type="match status" value="1"/>
</dbReference>
<protein>
    <submittedName>
        <fullName evidence="9">EmrB/QacA family drug resistance transporter</fullName>
    </submittedName>
</protein>
<evidence type="ECO:0000256" key="1">
    <source>
        <dbReference type="ARBA" id="ARBA00004651"/>
    </source>
</evidence>
<evidence type="ECO:0000313" key="9">
    <source>
        <dbReference type="EMBL" id="SAL84941.1"/>
    </source>
</evidence>
<evidence type="ECO:0000313" key="10">
    <source>
        <dbReference type="Proteomes" id="UP000055019"/>
    </source>
</evidence>
<name>A0A158KX12_9BURK</name>
<dbReference type="RefSeq" id="WP_061151303.1">
    <property type="nucleotide sequence ID" value="NZ_FCOM02000056.1"/>
</dbReference>